<dbReference type="SUPFAM" id="SSF57196">
    <property type="entry name" value="EGF/Laminin"/>
    <property type="match status" value="1"/>
</dbReference>
<sequence length="185" mass="21016">MKDDFHYLNVSLVGKSTVYDAMDCAFECLSSPLCFSFNLATFRRAKGKFLCKVLSTDKYRTATQYGGNMSSHRFSTALLSRNASLKRDFLVLSEHILYTSMNDAQKVAQRCKHNYADEFVTNNFTLHIYIDLLSPCSSSPCQNQAMCVTNYKYGTFKCLCGEGFTSEFWENGVDSRHNCCLIIII</sequence>
<feature type="disulfide bond" evidence="1">
    <location>
        <begin position="141"/>
        <end position="158"/>
    </location>
</feature>
<dbReference type="Pfam" id="PF00008">
    <property type="entry name" value="EGF"/>
    <property type="match status" value="1"/>
</dbReference>
<name>A0AAU9W2T7_9CNID</name>
<dbReference type="InterPro" id="IPR000742">
    <property type="entry name" value="EGF"/>
</dbReference>
<organism evidence="3 4">
    <name type="scientific">Pocillopora meandrina</name>
    <dbReference type="NCBI Taxonomy" id="46732"/>
    <lineage>
        <taxon>Eukaryota</taxon>
        <taxon>Metazoa</taxon>
        <taxon>Cnidaria</taxon>
        <taxon>Anthozoa</taxon>
        <taxon>Hexacorallia</taxon>
        <taxon>Scleractinia</taxon>
        <taxon>Astrocoeniina</taxon>
        <taxon>Pocilloporidae</taxon>
        <taxon>Pocillopora</taxon>
    </lineage>
</organism>
<proteinExistence type="predicted"/>
<evidence type="ECO:0000313" key="3">
    <source>
        <dbReference type="EMBL" id="CAH3044466.1"/>
    </source>
</evidence>
<protein>
    <recommendedName>
        <fullName evidence="2">EGF-like domain-containing protein</fullName>
    </recommendedName>
</protein>
<keyword evidence="1" id="KW-1015">Disulfide bond</keyword>
<evidence type="ECO:0000256" key="1">
    <source>
        <dbReference type="PROSITE-ProRule" id="PRU00076"/>
    </source>
</evidence>
<accession>A0AAU9W2T7</accession>
<evidence type="ECO:0000259" key="2">
    <source>
        <dbReference type="PROSITE" id="PS50026"/>
    </source>
</evidence>
<dbReference type="Proteomes" id="UP001159428">
    <property type="component" value="Unassembled WGS sequence"/>
</dbReference>
<keyword evidence="4" id="KW-1185">Reference proteome</keyword>
<reference evidence="3 4" key="1">
    <citation type="submission" date="2022-05" db="EMBL/GenBank/DDBJ databases">
        <authorList>
            <consortium name="Genoscope - CEA"/>
            <person name="William W."/>
        </authorList>
    </citation>
    <scope>NUCLEOTIDE SEQUENCE [LARGE SCALE GENOMIC DNA]</scope>
</reference>
<comment type="caution">
    <text evidence="3">The sequence shown here is derived from an EMBL/GenBank/DDBJ whole genome shotgun (WGS) entry which is preliminary data.</text>
</comment>
<feature type="non-terminal residue" evidence="3">
    <location>
        <position position="185"/>
    </location>
</feature>
<dbReference type="EMBL" id="CALNXJ010000007">
    <property type="protein sequence ID" value="CAH3044466.1"/>
    <property type="molecule type" value="Genomic_DNA"/>
</dbReference>
<dbReference type="Gene3D" id="2.10.25.10">
    <property type="entry name" value="Laminin"/>
    <property type="match status" value="1"/>
</dbReference>
<comment type="caution">
    <text evidence="1">Lacks conserved residue(s) required for the propagation of feature annotation.</text>
</comment>
<dbReference type="AlphaFoldDB" id="A0AAU9W2T7"/>
<evidence type="ECO:0000313" key="4">
    <source>
        <dbReference type="Proteomes" id="UP001159428"/>
    </source>
</evidence>
<gene>
    <name evidence="3" type="ORF">PMEA_00031199</name>
</gene>
<feature type="domain" description="EGF-like" evidence="2">
    <location>
        <begin position="132"/>
        <end position="170"/>
    </location>
</feature>
<dbReference type="PROSITE" id="PS50026">
    <property type="entry name" value="EGF_3"/>
    <property type="match status" value="1"/>
</dbReference>
<keyword evidence="1" id="KW-0245">EGF-like domain</keyword>